<name>A0A232FEW9_9HYME</name>
<reference evidence="2 3" key="1">
    <citation type="journal article" date="2017" name="Curr. Biol.">
        <title>The Evolution of Venom by Co-option of Single-Copy Genes.</title>
        <authorList>
            <person name="Martinson E.O."/>
            <person name="Mrinalini"/>
            <person name="Kelkar Y.D."/>
            <person name="Chang C.H."/>
            <person name="Werren J.H."/>
        </authorList>
    </citation>
    <scope>NUCLEOTIDE SEQUENCE [LARGE SCALE GENOMIC DNA]</scope>
    <source>
        <strain evidence="2 3">Alberta</strain>
        <tissue evidence="2">Whole body</tissue>
    </source>
</reference>
<dbReference type="Proteomes" id="UP000215335">
    <property type="component" value="Unassembled WGS sequence"/>
</dbReference>
<keyword evidence="1" id="KW-0472">Membrane</keyword>
<protein>
    <submittedName>
        <fullName evidence="2">Uncharacterized protein</fullName>
    </submittedName>
</protein>
<comment type="caution">
    <text evidence="2">The sequence shown here is derived from an EMBL/GenBank/DDBJ whole genome shotgun (WGS) entry which is preliminary data.</text>
</comment>
<keyword evidence="3" id="KW-1185">Reference proteome</keyword>
<feature type="transmembrane region" description="Helical" evidence="1">
    <location>
        <begin position="12"/>
        <end position="27"/>
    </location>
</feature>
<dbReference type="EMBL" id="NNAY01000321">
    <property type="protein sequence ID" value="OXU29232.1"/>
    <property type="molecule type" value="Genomic_DNA"/>
</dbReference>
<keyword evidence="1" id="KW-0812">Transmembrane</keyword>
<evidence type="ECO:0000256" key="1">
    <source>
        <dbReference type="SAM" id="Phobius"/>
    </source>
</evidence>
<evidence type="ECO:0000313" key="3">
    <source>
        <dbReference type="Proteomes" id="UP000215335"/>
    </source>
</evidence>
<gene>
    <name evidence="2" type="ORF">TSAR_005743</name>
</gene>
<accession>A0A232FEW9</accession>
<dbReference type="AlphaFoldDB" id="A0A232FEW9"/>
<dbReference type="STRING" id="543379.A0A232FEW9"/>
<feature type="transmembrane region" description="Helical" evidence="1">
    <location>
        <begin position="39"/>
        <end position="58"/>
    </location>
</feature>
<keyword evidence="1" id="KW-1133">Transmembrane helix</keyword>
<organism evidence="2 3">
    <name type="scientific">Trichomalopsis sarcophagae</name>
    <dbReference type="NCBI Taxonomy" id="543379"/>
    <lineage>
        <taxon>Eukaryota</taxon>
        <taxon>Metazoa</taxon>
        <taxon>Ecdysozoa</taxon>
        <taxon>Arthropoda</taxon>
        <taxon>Hexapoda</taxon>
        <taxon>Insecta</taxon>
        <taxon>Pterygota</taxon>
        <taxon>Neoptera</taxon>
        <taxon>Endopterygota</taxon>
        <taxon>Hymenoptera</taxon>
        <taxon>Apocrita</taxon>
        <taxon>Proctotrupomorpha</taxon>
        <taxon>Chalcidoidea</taxon>
        <taxon>Pteromalidae</taxon>
        <taxon>Pteromalinae</taxon>
        <taxon>Trichomalopsis</taxon>
    </lineage>
</organism>
<evidence type="ECO:0000313" key="2">
    <source>
        <dbReference type="EMBL" id="OXU29232.1"/>
    </source>
</evidence>
<sequence length="66" mass="7887">MAWPTSSKKKITYLLVAPILFPLWLTLPDTRTTRGTFLFFLLMDFKVFEFLSSFKCYLVRISFKRN</sequence>
<proteinExistence type="predicted"/>